<organism evidence="1 2">
    <name type="scientific">Carpinus fangiana</name>
    <dbReference type="NCBI Taxonomy" id="176857"/>
    <lineage>
        <taxon>Eukaryota</taxon>
        <taxon>Viridiplantae</taxon>
        <taxon>Streptophyta</taxon>
        <taxon>Embryophyta</taxon>
        <taxon>Tracheophyta</taxon>
        <taxon>Spermatophyta</taxon>
        <taxon>Magnoliopsida</taxon>
        <taxon>eudicotyledons</taxon>
        <taxon>Gunneridae</taxon>
        <taxon>Pentapetalae</taxon>
        <taxon>rosids</taxon>
        <taxon>fabids</taxon>
        <taxon>Fagales</taxon>
        <taxon>Betulaceae</taxon>
        <taxon>Carpinus</taxon>
    </lineage>
</organism>
<gene>
    <name evidence="1" type="ORF">FH972_020816</name>
</gene>
<proteinExistence type="predicted"/>
<evidence type="ECO:0000313" key="2">
    <source>
        <dbReference type="Proteomes" id="UP000327013"/>
    </source>
</evidence>
<accession>A0A5N6RWJ4</accession>
<dbReference type="EMBL" id="CM017328">
    <property type="protein sequence ID" value="KAE8126069.1"/>
    <property type="molecule type" value="Genomic_DNA"/>
</dbReference>
<protein>
    <submittedName>
        <fullName evidence="1">Uncharacterized protein</fullName>
    </submittedName>
</protein>
<sequence>MALENGRLRLRKRIKADDGSGWSVGVWWSSERSTLWPESMVLVDGGRWVARGRIWWALSVGTRGWRSVDDVAGF</sequence>
<reference evidence="1 2" key="1">
    <citation type="submission" date="2019-06" db="EMBL/GenBank/DDBJ databases">
        <title>A chromosomal-level reference genome of Carpinus fangiana (Coryloideae, Betulaceae).</title>
        <authorList>
            <person name="Yang X."/>
            <person name="Wang Z."/>
            <person name="Zhang L."/>
            <person name="Hao G."/>
            <person name="Liu J."/>
            <person name="Yang Y."/>
        </authorList>
    </citation>
    <scope>NUCLEOTIDE SEQUENCE [LARGE SCALE GENOMIC DNA]</scope>
    <source>
        <strain evidence="1">Cfa_2016G</strain>
        <tissue evidence="1">Leaf</tissue>
    </source>
</reference>
<evidence type="ECO:0000313" key="1">
    <source>
        <dbReference type="EMBL" id="KAE8126069.1"/>
    </source>
</evidence>
<keyword evidence="2" id="KW-1185">Reference proteome</keyword>
<name>A0A5N6RWJ4_9ROSI</name>
<dbReference type="Proteomes" id="UP000327013">
    <property type="component" value="Chromosome 8"/>
</dbReference>
<dbReference type="AlphaFoldDB" id="A0A5N6RWJ4"/>